<evidence type="ECO:0000256" key="6">
    <source>
        <dbReference type="ARBA" id="ARBA00022692"/>
    </source>
</evidence>
<dbReference type="EC" id="2.4.2.43" evidence="12"/>
<dbReference type="InterPro" id="IPR003342">
    <property type="entry name" value="ArnT-like_N"/>
</dbReference>
<keyword evidence="13" id="KW-1185">Reference proteome</keyword>
<feature type="transmembrane region" description="Helical" evidence="10">
    <location>
        <begin position="209"/>
        <end position="228"/>
    </location>
</feature>
<keyword evidence="6 10" id="KW-0812">Transmembrane</keyword>
<gene>
    <name evidence="12" type="primary">arnT</name>
    <name evidence="12" type="ORF">HPF_22575</name>
</gene>
<dbReference type="AlphaFoldDB" id="A0A4P6X2Y2"/>
<reference evidence="12 13" key="1">
    <citation type="submission" date="2019-03" db="EMBL/GenBank/DDBJ databases">
        <authorList>
            <person name="Sebastian G."/>
            <person name="Baumann P."/>
            <person name="Ruckert C."/>
            <person name="Kalinowski J."/>
            <person name="Nebel B."/>
            <person name="Takors R."/>
            <person name="Blombach B."/>
        </authorList>
    </citation>
    <scope>NUCLEOTIDE SEQUENCE [LARGE SCALE GENOMIC DNA]</scope>
    <source>
        <strain evidence="12 13">DSM 1084</strain>
    </source>
</reference>
<dbReference type="GO" id="GO:0009103">
    <property type="term" value="P:lipopolysaccharide biosynthetic process"/>
    <property type="evidence" value="ECO:0007669"/>
    <property type="project" value="UniProtKB-ARBA"/>
</dbReference>
<dbReference type="GO" id="GO:0006493">
    <property type="term" value="P:protein O-linked glycosylation"/>
    <property type="evidence" value="ECO:0007669"/>
    <property type="project" value="InterPro"/>
</dbReference>
<dbReference type="PANTHER" id="PTHR33908:SF3">
    <property type="entry name" value="UNDECAPRENYL PHOSPHATE-ALPHA-4-AMINO-4-DEOXY-L-ARABINOSE ARABINOSYL TRANSFERASE"/>
    <property type="match status" value="1"/>
</dbReference>
<evidence type="ECO:0000313" key="13">
    <source>
        <dbReference type="Proteomes" id="UP000293912"/>
    </source>
</evidence>
<keyword evidence="9 10" id="KW-0472">Membrane</keyword>
<evidence type="ECO:0000256" key="5">
    <source>
        <dbReference type="ARBA" id="ARBA00022679"/>
    </source>
</evidence>
<dbReference type="GO" id="GO:0103015">
    <property type="term" value="F:4-amino-4-deoxy-L-arabinose transferase activity"/>
    <property type="evidence" value="ECO:0007669"/>
    <property type="project" value="UniProtKB-EC"/>
</dbReference>
<keyword evidence="5 12" id="KW-0808">Transferase</keyword>
<dbReference type="Pfam" id="PF03901">
    <property type="entry name" value="Glyco_transf_22"/>
    <property type="match status" value="1"/>
</dbReference>
<protein>
    <submittedName>
        <fullName evidence="12">Undecaprenyl phosphate-alpha-4-amino-4-deoxy-L-arabinose arabinosyl transferase</fullName>
        <ecNumber evidence="12">2.4.2.43</ecNumber>
    </submittedName>
</protein>
<dbReference type="Proteomes" id="UP000293912">
    <property type="component" value="Chromosome"/>
</dbReference>
<keyword evidence="8 10" id="KW-1133">Transmembrane helix</keyword>
<evidence type="ECO:0000313" key="12">
    <source>
        <dbReference type="EMBL" id="QBM30490.1"/>
    </source>
</evidence>
<feature type="transmembrane region" description="Helical" evidence="10">
    <location>
        <begin position="304"/>
        <end position="322"/>
    </location>
</feature>
<evidence type="ECO:0000259" key="11">
    <source>
        <dbReference type="Pfam" id="PF02366"/>
    </source>
</evidence>
<dbReference type="KEGG" id="hpse:HPF_22575"/>
<feature type="transmembrane region" description="Helical" evidence="10">
    <location>
        <begin position="399"/>
        <end position="418"/>
    </location>
</feature>
<feature type="transmembrane region" description="Helical" evidence="10">
    <location>
        <begin position="171"/>
        <end position="197"/>
    </location>
</feature>
<dbReference type="GO" id="GO:0005886">
    <property type="term" value="C:plasma membrane"/>
    <property type="evidence" value="ECO:0007669"/>
    <property type="project" value="UniProtKB-SubCell"/>
</dbReference>
<evidence type="ECO:0000256" key="3">
    <source>
        <dbReference type="ARBA" id="ARBA00022475"/>
    </source>
</evidence>
<evidence type="ECO:0000256" key="4">
    <source>
        <dbReference type="ARBA" id="ARBA00022676"/>
    </source>
</evidence>
<feature type="transmembrane region" description="Helical" evidence="10">
    <location>
        <begin position="269"/>
        <end position="292"/>
    </location>
</feature>
<feature type="transmembrane region" description="Helical" evidence="10">
    <location>
        <begin position="111"/>
        <end position="132"/>
    </location>
</feature>
<accession>A0A4P6X2Y2</accession>
<dbReference type="InterPro" id="IPR005599">
    <property type="entry name" value="GPI_mannosylTrfase"/>
</dbReference>
<keyword evidence="3" id="KW-1003">Cell membrane</keyword>
<comment type="subcellular location">
    <subcellularLocation>
        <location evidence="2">Cell membrane</location>
        <topology evidence="2">Multi-pass membrane protein</topology>
    </subcellularLocation>
    <subcellularLocation>
        <location evidence="1">Endoplasmic reticulum membrane</location>
    </subcellularLocation>
</comment>
<dbReference type="GO" id="GO:0000030">
    <property type="term" value="F:mannosyltransferase activity"/>
    <property type="evidence" value="ECO:0007669"/>
    <property type="project" value="InterPro"/>
</dbReference>
<sequence>MHLPTDETIRRQTLFWLVATAIVLLLGIGLRYPWPADEPRFAQVAREMVESGQWLFPTRGGEPYPDKPPVFMWLSAAAFALIGNLKLSFLLPSALASVGTLLLVLDIGRRLWGREVALAALLVLVFTPQFLLQGKAAQIDAVVTFWITLGCYGLLRHFFTGPHWGWYFTAWAAMALGIMTKGVGFLPLLMLIPLALWVKNPAGADAKVWRWRLAAGLVVMLAVIALWLGPMLWQVHSIGTDTMVAYRNDLLFRQTGERFVNAWHHVKPWHYFFTQAIPTVWFPLPVLLLVFFKPLLALLREDRRARVLLAWVGLVLLFFSISSGKREVYMFPALPMLALVVGALWVRVQAGVAAARTGVFFQGLLLLIAAALAGLGVALKVSPDKLLRKVPDYADAVTTLSLPLVAMGGALLVLLVLIRRRDLLQRLAATSLVIWVFVSLLVWPKVDPHRTPQAMMEQIEQRLPPASELGLLYFKEQFLLFSHRPLTHFSYLAPLEEQERNAWQWMKEQPGRHLLAPTDAQLSCFDVTKTESLGEAHRREWVVYGPASMRATCEPPQRLRRFVYRPVTEGVLP</sequence>
<feature type="transmembrane region" description="Helical" evidence="10">
    <location>
        <begin position="427"/>
        <end position="446"/>
    </location>
</feature>
<keyword evidence="4 12" id="KW-0328">Glycosyltransferase</keyword>
<dbReference type="RefSeq" id="WP_133157912.1">
    <property type="nucleotide sequence ID" value="NZ_CP037867.1"/>
</dbReference>
<feature type="transmembrane region" description="Helical" evidence="10">
    <location>
        <begin position="328"/>
        <end position="346"/>
    </location>
</feature>
<proteinExistence type="predicted"/>
<evidence type="ECO:0000256" key="9">
    <source>
        <dbReference type="ARBA" id="ARBA00023136"/>
    </source>
</evidence>
<evidence type="ECO:0000256" key="8">
    <source>
        <dbReference type="ARBA" id="ARBA00022989"/>
    </source>
</evidence>
<feature type="transmembrane region" description="Helical" evidence="10">
    <location>
        <begin position="70"/>
        <end position="91"/>
    </location>
</feature>
<evidence type="ECO:0000256" key="2">
    <source>
        <dbReference type="ARBA" id="ARBA00004651"/>
    </source>
</evidence>
<dbReference type="EMBL" id="CP037867">
    <property type="protein sequence ID" value="QBM30490.1"/>
    <property type="molecule type" value="Genomic_DNA"/>
</dbReference>
<dbReference type="GO" id="GO:0010041">
    <property type="term" value="P:response to iron(III) ion"/>
    <property type="evidence" value="ECO:0007669"/>
    <property type="project" value="TreeGrafter"/>
</dbReference>
<name>A0A4P6X2Y2_HYDPS</name>
<keyword evidence="7" id="KW-0256">Endoplasmic reticulum</keyword>
<dbReference type="Pfam" id="PF02366">
    <property type="entry name" value="PMT"/>
    <property type="match status" value="1"/>
</dbReference>
<dbReference type="InterPro" id="IPR050297">
    <property type="entry name" value="LipidA_mod_glycosyltrf_83"/>
</dbReference>
<evidence type="ECO:0000256" key="10">
    <source>
        <dbReference type="SAM" id="Phobius"/>
    </source>
</evidence>
<feature type="domain" description="ArnT-like N-terminal" evidence="11">
    <location>
        <begin position="40"/>
        <end position="227"/>
    </location>
</feature>
<feature type="transmembrane region" description="Helical" evidence="10">
    <location>
        <begin position="358"/>
        <end position="379"/>
    </location>
</feature>
<organism evidence="12 13">
    <name type="scientific">Hydrogenophaga pseudoflava</name>
    <name type="common">Pseudomonas carboxydoflava</name>
    <dbReference type="NCBI Taxonomy" id="47421"/>
    <lineage>
        <taxon>Bacteria</taxon>
        <taxon>Pseudomonadati</taxon>
        <taxon>Pseudomonadota</taxon>
        <taxon>Betaproteobacteria</taxon>
        <taxon>Burkholderiales</taxon>
        <taxon>Comamonadaceae</taxon>
        <taxon>Hydrogenophaga</taxon>
    </lineage>
</organism>
<evidence type="ECO:0000256" key="7">
    <source>
        <dbReference type="ARBA" id="ARBA00022824"/>
    </source>
</evidence>
<evidence type="ECO:0000256" key="1">
    <source>
        <dbReference type="ARBA" id="ARBA00004586"/>
    </source>
</evidence>
<dbReference type="PANTHER" id="PTHR33908">
    <property type="entry name" value="MANNOSYLTRANSFERASE YKCB-RELATED"/>
    <property type="match status" value="1"/>
</dbReference>
<feature type="transmembrane region" description="Helical" evidence="10">
    <location>
        <begin position="14"/>
        <end position="34"/>
    </location>
</feature>